<comment type="caution">
    <text evidence="2">The sequence shown here is derived from an EMBL/GenBank/DDBJ whole genome shotgun (WGS) entry which is preliminary data.</text>
</comment>
<sequence>MTIQIFMWYVFPILVGLACFGWIGYDKYFSGRSKSK</sequence>
<evidence type="ECO:0000256" key="1">
    <source>
        <dbReference type="SAM" id="Phobius"/>
    </source>
</evidence>
<organism evidence="2 3">
    <name type="scientific">Phyllobacterium leguminum</name>
    <dbReference type="NCBI Taxonomy" id="314237"/>
    <lineage>
        <taxon>Bacteria</taxon>
        <taxon>Pseudomonadati</taxon>
        <taxon>Pseudomonadota</taxon>
        <taxon>Alphaproteobacteria</taxon>
        <taxon>Hyphomicrobiales</taxon>
        <taxon>Phyllobacteriaceae</taxon>
        <taxon>Phyllobacterium</taxon>
    </lineage>
</organism>
<evidence type="ECO:0000313" key="3">
    <source>
        <dbReference type="Proteomes" id="UP000247454"/>
    </source>
</evidence>
<feature type="transmembrane region" description="Helical" evidence="1">
    <location>
        <begin position="6"/>
        <end position="25"/>
    </location>
</feature>
<reference evidence="2 3" key="1">
    <citation type="submission" date="2018-06" db="EMBL/GenBank/DDBJ databases">
        <title>Genomic Encyclopedia of Type Strains, Phase III (KMG-III): the genomes of soil and plant-associated and newly described type strains.</title>
        <authorList>
            <person name="Whitman W."/>
        </authorList>
    </citation>
    <scope>NUCLEOTIDE SEQUENCE [LARGE SCALE GENOMIC DNA]</scope>
    <source>
        <strain evidence="2 3">ORS 1419</strain>
    </source>
</reference>
<keyword evidence="3" id="KW-1185">Reference proteome</keyword>
<evidence type="ECO:0000313" key="2">
    <source>
        <dbReference type="EMBL" id="PYE86383.1"/>
    </source>
</evidence>
<gene>
    <name evidence="2" type="ORF">C7477_1269</name>
</gene>
<keyword evidence="1" id="KW-0812">Transmembrane</keyword>
<dbReference type="Proteomes" id="UP000247454">
    <property type="component" value="Unassembled WGS sequence"/>
</dbReference>
<name>A0A318SY64_9HYPH</name>
<dbReference type="AlphaFoldDB" id="A0A318SY64"/>
<proteinExistence type="predicted"/>
<keyword evidence="1" id="KW-1133">Transmembrane helix</keyword>
<protein>
    <submittedName>
        <fullName evidence="2">Uncharacterized protein</fullName>
    </submittedName>
</protein>
<accession>A0A318SY64</accession>
<dbReference type="EMBL" id="QJTF01000026">
    <property type="protein sequence ID" value="PYE86383.1"/>
    <property type="molecule type" value="Genomic_DNA"/>
</dbReference>
<keyword evidence="1" id="KW-0472">Membrane</keyword>